<dbReference type="SUPFAM" id="SSF54534">
    <property type="entry name" value="FKBP-like"/>
    <property type="match status" value="1"/>
</dbReference>
<dbReference type="Gene3D" id="1.10.8.1040">
    <property type="match status" value="1"/>
</dbReference>
<dbReference type="EMBL" id="FWFL01000005">
    <property type="protein sequence ID" value="SLN42986.1"/>
    <property type="molecule type" value="Genomic_DNA"/>
</dbReference>
<dbReference type="SUPFAM" id="SSF109998">
    <property type="entry name" value="Triger factor/SurA peptide-binding domain-like"/>
    <property type="match status" value="1"/>
</dbReference>
<accession>A0A1Y5SKM6</accession>
<dbReference type="PROSITE" id="PS01096">
    <property type="entry name" value="PPIC_PPIASE_1"/>
    <property type="match status" value="1"/>
</dbReference>
<evidence type="ECO:0000313" key="10">
    <source>
        <dbReference type="EMBL" id="SLN42986.1"/>
    </source>
</evidence>
<dbReference type="InterPro" id="IPR050245">
    <property type="entry name" value="PrsA_foldase"/>
</dbReference>
<name>A0A1Y5SKM6_9RHOB</name>
<comment type="catalytic activity">
    <reaction evidence="1">
        <text>[protein]-peptidylproline (omega=180) = [protein]-peptidylproline (omega=0)</text>
        <dbReference type="Rhea" id="RHEA:16237"/>
        <dbReference type="Rhea" id="RHEA-COMP:10747"/>
        <dbReference type="Rhea" id="RHEA-COMP:10748"/>
        <dbReference type="ChEBI" id="CHEBI:83833"/>
        <dbReference type="ChEBI" id="CHEBI:83834"/>
        <dbReference type="EC" id="5.2.1.8"/>
    </reaction>
</comment>
<reference evidence="10 11" key="1">
    <citation type="submission" date="2017-03" db="EMBL/GenBank/DDBJ databases">
        <authorList>
            <person name="Afonso C.L."/>
            <person name="Miller P.J."/>
            <person name="Scott M.A."/>
            <person name="Spackman E."/>
            <person name="Goraichik I."/>
            <person name="Dimitrov K.M."/>
            <person name="Suarez D.L."/>
            <person name="Swayne D.E."/>
        </authorList>
    </citation>
    <scope>NUCLEOTIDE SEQUENCE [LARGE SCALE GENOMIC DNA]</scope>
    <source>
        <strain evidence="10 11">CECT 8287</strain>
    </source>
</reference>
<dbReference type="Pfam" id="PF00639">
    <property type="entry name" value="Rotamase"/>
    <property type="match status" value="1"/>
</dbReference>
<proteinExistence type="inferred from homology"/>
<evidence type="ECO:0000259" key="9">
    <source>
        <dbReference type="PROSITE" id="PS50198"/>
    </source>
</evidence>
<dbReference type="Gene3D" id="3.10.50.40">
    <property type="match status" value="1"/>
</dbReference>
<keyword evidence="5 8" id="KW-0697">Rotamase</keyword>
<evidence type="ECO:0000256" key="6">
    <source>
        <dbReference type="ARBA" id="ARBA00030642"/>
    </source>
</evidence>
<evidence type="ECO:0000256" key="2">
    <source>
        <dbReference type="ARBA" id="ARBA00007656"/>
    </source>
</evidence>
<evidence type="ECO:0000256" key="5">
    <source>
        <dbReference type="ARBA" id="ARBA00023110"/>
    </source>
</evidence>
<dbReference type="PROSITE" id="PS50198">
    <property type="entry name" value="PPIC_PPIASE_2"/>
    <property type="match status" value="1"/>
</dbReference>
<evidence type="ECO:0000256" key="1">
    <source>
        <dbReference type="ARBA" id="ARBA00000971"/>
    </source>
</evidence>
<dbReference type="GO" id="GO:0003755">
    <property type="term" value="F:peptidyl-prolyl cis-trans isomerase activity"/>
    <property type="evidence" value="ECO:0007669"/>
    <property type="project" value="UniProtKB-KW"/>
</dbReference>
<dbReference type="AlphaFoldDB" id="A0A1Y5SKM6"/>
<dbReference type="InterPro" id="IPR000297">
    <property type="entry name" value="PPIase_PpiC"/>
</dbReference>
<dbReference type="EC" id="5.2.1.8" evidence="3"/>
<dbReference type="PANTHER" id="PTHR47245:SF2">
    <property type="entry name" value="PEPTIDYL-PROLYL CIS-TRANS ISOMERASE HP_0175-RELATED"/>
    <property type="match status" value="1"/>
</dbReference>
<keyword evidence="11" id="KW-1185">Reference proteome</keyword>
<dbReference type="PANTHER" id="PTHR47245">
    <property type="entry name" value="PEPTIDYLPROLYL ISOMERASE"/>
    <property type="match status" value="1"/>
</dbReference>
<evidence type="ECO:0000256" key="3">
    <source>
        <dbReference type="ARBA" id="ARBA00013194"/>
    </source>
</evidence>
<evidence type="ECO:0000256" key="4">
    <source>
        <dbReference type="ARBA" id="ARBA00018370"/>
    </source>
</evidence>
<dbReference type="Proteomes" id="UP000193827">
    <property type="component" value="Unassembled WGS sequence"/>
</dbReference>
<feature type="domain" description="PpiC" evidence="9">
    <location>
        <begin position="137"/>
        <end position="226"/>
    </location>
</feature>
<evidence type="ECO:0000256" key="7">
    <source>
        <dbReference type="ARBA" id="ARBA00031484"/>
    </source>
</evidence>
<dbReference type="RefSeq" id="WP_085892377.1">
    <property type="nucleotide sequence ID" value="NZ_FWFL01000005.1"/>
</dbReference>
<dbReference type="InterPro" id="IPR046357">
    <property type="entry name" value="PPIase_dom_sf"/>
</dbReference>
<protein>
    <recommendedName>
        <fullName evidence="4">Parvulin-like PPIase</fullName>
        <ecNumber evidence="3">5.2.1.8</ecNumber>
    </recommendedName>
    <alternativeName>
        <fullName evidence="6">Peptidyl-prolyl cis-trans isomerase plp</fullName>
    </alternativeName>
    <alternativeName>
        <fullName evidence="7">Rotamase plp</fullName>
    </alternativeName>
</protein>
<organism evidence="10 11">
    <name type="scientific">Roseovarius litorisediminis</name>
    <dbReference type="NCBI Taxonomy" id="1312363"/>
    <lineage>
        <taxon>Bacteria</taxon>
        <taxon>Pseudomonadati</taxon>
        <taxon>Pseudomonadota</taxon>
        <taxon>Alphaproteobacteria</taxon>
        <taxon>Rhodobacterales</taxon>
        <taxon>Roseobacteraceae</taxon>
        <taxon>Roseovarius</taxon>
    </lineage>
</organism>
<dbReference type="InterPro" id="IPR023058">
    <property type="entry name" value="PPIase_PpiC_CS"/>
</dbReference>
<gene>
    <name evidence="10" type="ORF">PEL8287_02142</name>
</gene>
<dbReference type="OrthoDB" id="14196at2"/>
<keyword evidence="8 10" id="KW-0413">Isomerase</keyword>
<evidence type="ECO:0000256" key="8">
    <source>
        <dbReference type="PROSITE-ProRule" id="PRU00278"/>
    </source>
</evidence>
<comment type="similarity">
    <text evidence="2">Belongs to the PpiC/parvulin rotamase family.</text>
</comment>
<evidence type="ECO:0000313" key="11">
    <source>
        <dbReference type="Proteomes" id="UP000193827"/>
    </source>
</evidence>
<dbReference type="InterPro" id="IPR027304">
    <property type="entry name" value="Trigger_fact/SurA_dom_sf"/>
</dbReference>
<sequence length="285" mass="31166">MSICTKILPILALSVSLLSGHTARSEDALNPGRILATVNGVEITLGHMLALRAGLPEQYSEVSPEVLFKGILDQLVQQTLLMQSIKDKPSLRTTLLIENERRAIIASEAIDKAMGPPLEESALKAAYDAKYSGPSTETEYRAAHILVESEEEAKALELELQDGADFADLAKKHSVGPSGPAGGALGWFGAGVMVEPFFEAVVSLEPGQVSSPVQTQFGWHVIKLEETRIKEHPAFKDVRDNLENELRQSSFDNLIKKLESAAKIERINPEDFDPTIVNRTDLLEK</sequence>